<evidence type="ECO:0000256" key="2">
    <source>
        <dbReference type="ARBA" id="ARBA00006490"/>
    </source>
</evidence>
<dbReference type="Pfam" id="PF00266">
    <property type="entry name" value="Aminotran_5"/>
    <property type="match status" value="1"/>
</dbReference>
<dbReference type="SUPFAM" id="SSF53383">
    <property type="entry name" value="PLP-dependent transferases"/>
    <property type="match status" value="1"/>
</dbReference>
<dbReference type="Gene3D" id="3.90.1150.10">
    <property type="entry name" value="Aspartate Aminotransferase, domain 1"/>
    <property type="match status" value="1"/>
</dbReference>
<proteinExistence type="inferred from homology"/>
<dbReference type="AlphaFoldDB" id="A0A382D204"/>
<dbReference type="PANTHER" id="PTHR11601:SF34">
    <property type="entry name" value="CYSTEINE DESULFURASE"/>
    <property type="match status" value="1"/>
</dbReference>
<evidence type="ECO:0000256" key="1">
    <source>
        <dbReference type="ARBA" id="ARBA00001933"/>
    </source>
</evidence>
<dbReference type="PANTHER" id="PTHR11601">
    <property type="entry name" value="CYSTEINE DESULFURYLASE FAMILY MEMBER"/>
    <property type="match status" value="1"/>
</dbReference>
<dbReference type="InterPro" id="IPR015424">
    <property type="entry name" value="PyrdxlP-dep_Trfase"/>
</dbReference>
<accession>A0A382D204</accession>
<dbReference type="InterPro" id="IPR015421">
    <property type="entry name" value="PyrdxlP-dep_Trfase_major"/>
</dbReference>
<name>A0A382D204_9ZZZZ</name>
<gene>
    <name evidence="4" type="ORF">METZ01_LOCUS185199</name>
</gene>
<comment type="similarity">
    <text evidence="2">Belongs to the class-V pyridoxal-phosphate-dependent aminotransferase family. NifS/IscS subfamily.</text>
</comment>
<evidence type="ECO:0000259" key="3">
    <source>
        <dbReference type="Pfam" id="PF00266"/>
    </source>
</evidence>
<feature type="domain" description="Aminotransferase class V" evidence="3">
    <location>
        <begin position="3"/>
        <end position="178"/>
    </location>
</feature>
<protein>
    <recommendedName>
        <fullName evidence="3">Aminotransferase class V domain-containing protein</fullName>
    </recommendedName>
</protein>
<organism evidence="4">
    <name type="scientific">marine metagenome</name>
    <dbReference type="NCBI Taxonomy" id="408172"/>
    <lineage>
        <taxon>unclassified sequences</taxon>
        <taxon>metagenomes</taxon>
        <taxon>ecological metagenomes</taxon>
    </lineage>
</organism>
<comment type="cofactor">
    <cofactor evidence="1">
        <name>pyridoxal 5'-phosphate</name>
        <dbReference type="ChEBI" id="CHEBI:597326"/>
    </cofactor>
</comment>
<reference evidence="4" key="1">
    <citation type="submission" date="2018-05" db="EMBL/GenBank/DDBJ databases">
        <authorList>
            <person name="Lanie J.A."/>
            <person name="Ng W.-L."/>
            <person name="Kazmierczak K.M."/>
            <person name="Andrzejewski T.M."/>
            <person name="Davidsen T.M."/>
            <person name="Wayne K.J."/>
            <person name="Tettelin H."/>
            <person name="Glass J.I."/>
            <person name="Rusch D."/>
            <person name="Podicherti R."/>
            <person name="Tsui H.-C.T."/>
            <person name="Winkler M.E."/>
        </authorList>
    </citation>
    <scope>NUCLEOTIDE SEQUENCE</scope>
</reference>
<dbReference type="EMBL" id="UINC01037205">
    <property type="protein sequence ID" value="SVB32345.1"/>
    <property type="molecule type" value="Genomic_DNA"/>
</dbReference>
<dbReference type="InterPro" id="IPR015422">
    <property type="entry name" value="PyrdxlP-dep_Trfase_small"/>
</dbReference>
<dbReference type="InterPro" id="IPR000192">
    <property type="entry name" value="Aminotrans_V_dom"/>
</dbReference>
<dbReference type="Gene3D" id="3.40.640.10">
    <property type="entry name" value="Type I PLP-dependent aspartate aminotransferase-like (Major domain)"/>
    <property type="match status" value="1"/>
</dbReference>
<feature type="non-terminal residue" evidence="4">
    <location>
        <position position="178"/>
    </location>
</feature>
<sequence length="178" mass="19130">MPVYLDNASTTPLDPRVAETMLRCLRSSDSFGNPSADTHELGRKAHALVEVARDQVAALINATSAEIIWTSGATESNNLALIGAAYYRSVRGRHVVTSATEHKAVLSTCQYLEEQGFRVTYLEPDRSGLVAPEAVKAALKSDTILVSIMHANNEIGVVHDIAGIGAVCREADVVFHVD</sequence>
<evidence type="ECO:0000313" key="4">
    <source>
        <dbReference type="EMBL" id="SVB32345.1"/>
    </source>
</evidence>